<keyword evidence="10" id="KW-0413">Isomerase</keyword>
<protein>
    <recommendedName>
        <fullName evidence="12">DNA 3'-5' helicase</fullName>
        <ecNumber evidence="12">5.6.2.4</ecNumber>
    </recommendedName>
</protein>
<dbReference type="OrthoDB" id="4795at10239"/>
<sequence length="565" mass="65149">MAELLDTEAEVQGNASEDEDDDLHDLFDTEENEDFIDNTEFQESPPFKKLCDSAEKLMLNNPLIRGLTCTRELFASGSLDPNKSINAEVSNGMLTYNVEESESLAIETNVENSELNIEGPVFDDPDLRDEQLQRDLKKSFVYFSQDLHPSKFQGKFLELHKMMKSQKTMQKIWAVFCRNPQVQQLREGSWQTTKKILERRSHVSVEAVLSNDCDRIRGCSTKSHCYYLLQYTKGQRSMNGLMSILKHVGVENALIGVPYFKQPLTRTFLQAITTALHVERDVTFLQEEDNEDFVKQSFTFRMEELITFCEDDEPETIEQLISRYSNLAKQGDPNAIAWRNSTNCLGIARNAFQLWQSTMQGAELDLTLSEFIMKRCSEYPNGDWKNMSRLLLYHGILDADFCNKLRKWLRGDIKNNVIVFQGPGNTGKSMITDAMMKLLNGAFLSWHADNQYWKSPALGCRFCCLDDLTKQGWENLDATERRTLDGGTITINKKFHQPTKTKFPPMIITTNKELDDEKYEFLRNRLTWFFFKKVLPQVAGKRPILVSSADVADWILKYKDCLDLE</sequence>
<dbReference type="Pfam" id="PF00519">
    <property type="entry name" value="PPV_E1_C"/>
    <property type="match status" value="1"/>
</dbReference>
<accession>A0A1B2RWB0</accession>
<dbReference type="EMBL" id="KX643372">
    <property type="protein sequence ID" value="AOC55275.1"/>
    <property type="molecule type" value="Genomic_DNA"/>
</dbReference>
<keyword evidence="2" id="KW-0244">Early protein</keyword>
<keyword evidence="9" id="KW-0238">DNA-binding</keyword>
<dbReference type="PROSITE" id="PS51206">
    <property type="entry name" value="SF3_HELICASE_1"/>
    <property type="match status" value="1"/>
</dbReference>
<dbReference type="SUPFAM" id="SSF52540">
    <property type="entry name" value="P-loop containing nucleoside triphosphate hydrolases"/>
    <property type="match status" value="1"/>
</dbReference>
<dbReference type="InterPro" id="IPR001177">
    <property type="entry name" value="PPV_DNA_helicase_E1_C"/>
</dbReference>
<comment type="function">
    <text evidence="14">ATP-dependent DNA 3'-5' helicase required for initiation of viral DNA replication. It forms a complex with the viral E2 protein. The E1-E2 complex binds to the replication origin which contains binding sites for both proteins. During the initial step, a dimer of E1 interacts with a dimer of protein E2 leading to a complex that binds the viral origin of replication with high specificity. Then, a second dimer of E1 displaces the E2 dimer in an ATP-dependent manner to form the E1 tetramer. Following this, two E1 monomers are added to each half of the site, which results in the formation of two E1 trimers on the viral ori. Subsequently, two hexamers will be created. The double hexamer acts as a bi-directional helicase machinery and unwinds the viral DNA and then recruits the host DNA polymerase to start replication.</text>
</comment>
<evidence type="ECO:0000256" key="12">
    <source>
        <dbReference type="ARBA" id="ARBA00034808"/>
    </source>
</evidence>
<dbReference type="RefSeq" id="YP_009272700.1">
    <property type="nucleotide sequence ID" value="NC_030839.1"/>
</dbReference>
<evidence type="ECO:0000256" key="13">
    <source>
        <dbReference type="ARBA" id="ARBA00048988"/>
    </source>
</evidence>
<evidence type="ECO:0000313" key="17">
    <source>
        <dbReference type="EMBL" id="AOC55275.1"/>
    </source>
</evidence>
<comment type="catalytic activity">
    <reaction evidence="13">
        <text>ATP + H2O = ADP + phosphate + H(+)</text>
        <dbReference type="Rhea" id="RHEA:13065"/>
        <dbReference type="ChEBI" id="CHEBI:15377"/>
        <dbReference type="ChEBI" id="CHEBI:15378"/>
        <dbReference type="ChEBI" id="CHEBI:30616"/>
        <dbReference type="ChEBI" id="CHEBI:43474"/>
        <dbReference type="ChEBI" id="CHEBI:456216"/>
        <dbReference type="EC" id="5.6.2.4"/>
    </reaction>
</comment>
<dbReference type="InterPro" id="IPR014015">
    <property type="entry name" value="Helicase_SF3_DNA-vir"/>
</dbReference>
<dbReference type="GO" id="GO:0042025">
    <property type="term" value="C:host cell nucleus"/>
    <property type="evidence" value="ECO:0007669"/>
    <property type="project" value="UniProtKB-SubCell"/>
</dbReference>
<dbReference type="GO" id="GO:0006260">
    <property type="term" value="P:DNA replication"/>
    <property type="evidence" value="ECO:0007669"/>
    <property type="project" value="UniProtKB-KW"/>
</dbReference>
<dbReference type="GO" id="GO:0016787">
    <property type="term" value="F:hydrolase activity"/>
    <property type="evidence" value="ECO:0007669"/>
    <property type="project" value="UniProtKB-KW"/>
</dbReference>
<evidence type="ECO:0000259" key="16">
    <source>
        <dbReference type="PROSITE" id="PS51206"/>
    </source>
</evidence>
<dbReference type="InterPro" id="IPR027417">
    <property type="entry name" value="P-loop_NTPase"/>
</dbReference>
<evidence type="ECO:0000256" key="7">
    <source>
        <dbReference type="ARBA" id="ARBA00022806"/>
    </source>
</evidence>
<evidence type="ECO:0000256" key="6">
    <source>
        <dbReference type="ARBA" id="ARBA00022801"/>
    </source>
</evidence>
<keyword evidence="4" id="KW-0235">DNA replication</keyword>
<keyword evidence="8" id="KW-0067">ATP-binding</keyword>
<keyword evidence="5" id="KW-0547">Nucleotide-binding</keyword>
<comment type="catalytic activity">
    <reaction evidence="11">
        <text>Couples ATP hydrolysis with the unwinding of duplex DNA by translocating in the 3'-5' direction.</text>
        <dbReference type="EC" id="5.6.2.4"/>
    </reaction>
</comment>
<evidence type="ECO:0000256" key="1">
    <source>
        <dbReference type="ARBA" id="ARBA00004147"/>
    </source>
</evidence>
<evidence type="ECO:0000256" key="9">
    <source>
        <dbReference type="ARBA" id="ARBA00023125"/>
    </source>
</evidence>
<organism evidence="17">
    <name type="scientific">Sparus aurata papillomavirus 1</name>
    <dbReference type="NCBI Taxonomy" id="1885928"/>
    <lineage>
        <taxon>Viruses</taxon>
        <taxon>Monodnaviria</taxon>
        <taxon>Shotokuvirae</taxon>
        <taxon>Cossaviricota</taxon>
        <taxon>Papovaviricetes</taxon>
        <taxon>Zurhausenvirales</taxon>
        <taxon>Papillomaviridae</taxon>
        <taxon>Secondpapillomavirinae</taxon>
        <taxon>Alefpapillomavirus</taxon>
        <taxon>Alefpapillomavirus 1</taxon>
    </lineage>
</organism>
<dbReference type="Proteomes" id="UP000131472">
    <property type="component" value="Genome"/>
</dbReference>
<evidence type="ECO:0000256" key="3">
    <source>
        <dbReference type="ARBA" id="ARBA00022562"/>
    </source>
</evidence>
<evidence type="ECO:0000256" key="2">
    <source>
        <dbReference type="ARBA" id="ARBA00022518"/>
    </source>
</evidence>
<name>A0A1B2RWB0_9PAPI</name>
<evidence type="ECO:0000256" key="11">
    <source>
        <dbReference type="ARBA" id="ARBA00034617"/>
    </source>
</evidence>
<evidence type="ECO:0000256" key="10">
    <source>
        <dbReference type="ARBA" id="ARBA00023235"/>
    </source>
</evidence>
<proteinExistence type="predicted"/>
<dbReference type="Gene3D" id="3.40.50.300">
    <property type="entry name" value="P-loop containing nucleotide triphosphate hydrolases"/>
    <property type="match status" value="1"/>
</dbReference>
<comment type="subcellular location">
    <subcellularLocation>
        <location evidence="1">Host nucleus</location>
    </subcellularLocation>
</comment>
<keyword evidence="18" id="KW-1185">Reference proteome</keyword>
<evidence type="ECO:0000256" key="8">
    <source>
        <dbReference type="ARBA" id="ARBA00022840"/>
    </source>
</evidence>
<evidence type="ECO:0000256" key="15">
    <source>
        <dbReference type="SAM" id="MobiDB-lite"/>
    </source>
</evidence>
<keyword evidence="7" id="KW-0347">Helicase</keyword>
<dbReference type="GO" id="GO:0003677">
    <property type="term" value="F:DNA binding"/>
    <property type="evidence" value="ECO:0007669"/>
    <property type="project" value="UniProtKB-KW"/>
</dbReference>
<dbReference type="EC" id="5.6.2.4" evidence="12"/>
<evidence type="ECO:0000256" key="5">
    <source>
        <dbReference type="ARBA" id="ARBA00022741"/>
    </source>
</evidence>
<evidence type="ECO:0000256" key="4">
    <source>
        <dbReference type="ARBA" id="ARBA00022705"/>
    </source>
</evidence>
<feature type="region of interest" description="Disordered" evidence="15">
    <location>
        <begin position="1"/>
        <end position="22"/>
    </location>
</feature>
<reference evidence="17" key="1">
    <citation type="journal article" date="2016" name="J. Virol.">
        <title>Concurrence of Iridovirus, Polyomavirus, and a Unique Member of a New Group of Fish Papillomaviruses in Lymphocystis Disease-Affected Gilthead Sea Bream.</title>
        <authorList>
            <person name="Lopez-Bueno A."/>
            <person name="Mavian C."/>
            <person name="Labella A.M."/>
            <person name="Castro D."/>
            <person name="Borrego J.J."/>
            <person name="Alcami A."/>
            <person name="Alejo A."/>
        </authorList>
    </citation>
    <scope>NUCLEOTIDE SEQUENCE [LARGE SCALE GENOMIC DNA]</scope>
    <source>
        <strain evidence="17">SA9pv</strain>
    </source>
</reference>
<dbReference type="KEGG" id="vg:28619801"/>
<dbReference type="GO" id="GO:0005524">
    <property type="term" value="F:ATP binding"/>
    <property type="evidence" value="ECO:0007669"/>
    <property type="project" value="UniProtKB-KW"/>
</dbReference>
<dbReference type="GeneID" id="28619801"/>
<keyword evidence="3" id="KW-1048">Host nucleus</keyword>
<feature type="domain" description="SF3 helicase" evidence="16">
    <location>
        <begin position="396"/>
        <end position="544"/>
    </location>
</feature>
<evidence type="ECO:0000313" key="18">
    <source>
        <dbReference type="Proteomes" id="UP000131472"/>
    </source>
</evidence>
<dbReference type="GO" id="GO:0043138">
    <property type="term" value="F:3'-5' DNA helicase activity"/>
    <property type="evidence" value="ECO:0007669"/>
    <property type="project" value="UniProtKB-EC"/>
</dbReference>
<keyword evidence="6" id="KW-0378">Hydrolase</keyword>
<evidence type="ECO:0000256" key="14">
    <source>
        <dbReference type="ARBA" id="ARBA00093297"/>
    </source>
</evidence>